<dbReference type="Pfam" id="PF13580">
    <property type="entry name" value="SIS_2"/>
    <property type="match status" value="1"/>
</dbReference>
<dbReference type="PANTHER" id="PTHR30390:SF7">
    <property type="entry name" value="PHOSPHOHEPTOSE ISOMERASE"/>
    <property type="match status" value="1"/>
</dbReference>
<dbReference type="InterPro" id="IPR035472">
    <property type="entry name" value="RpiR-like_SIS"/>
</dbReference>
<gene>
    <name evidence="2" type="ORF">ABQ292_05400</name>
</gene>
<sequence>MTEPGGAGPAEEALPAGGGTRTAAAVYQDRLQAVLATALREEVHTVRRAAEVVAATFSARGVLYVFGSGHSHMFAEEAFYRAGGAARVCPVLKPPYMLHEGAVRSTVLEREPGHAADLLSGYRLEPERDCMLVASNSGANALPVEVASAAKAHGLPVVAITSRAYAQAVRHPGPRLHEVADVVIDNHCPPGDALVRLADDLPPTGPASTVVGLALLNSLVVEACAVQLARGERPEVFLSANMPGAAEHNEEAVAALSGRVPHL</sequence>
<dbReference type="InterPro" id="IPR050099">
    <property type="entry name" value="SIS_GmhA/DiaA_subfam"/>
</dbReference>
<dbReference type="EMBL" id="JBFNXQ010000010">
    <property type="protein sequence ID" value="MEX5717803.1"/>
    <property type="molecule type" value="Genomic_DNA"/>
</dbReference>
<reference evidence="2 3" key="1">
    <citation type="submission" date="2024-06" db="EMBL/GenBank/DDBJ databases">
        <title>Draft genome sequence of Geodermatophilus badlandi, a novel member of the Geodermatophilaceae isolated from badland sedimentary rocks in the Red desert, Wyoming, USA.</title>
        <authorList>
            <person name="Ben Tekaya S."/>
            <person name="Nouioui I."/>
            <person name="Flores G.M."/>
            <person name="Shaal M.N."/>
            <person name="Bredoire F."/>
            <person name="Basile F."/>
            <person name="Van Diepen L."/>
            <person name="Ward N.L."/>
        </authorList>
    </citation>
    <scope>NUCLEOTIDE SEQUENCE [LARGE SCALE GENOMIC DNA]</scope>
    <source>
        <strain evidence="2 3">WL48A</strain>
    </source>
</reference>
<protein>
    <submittedName>
        <fullName evidence="2">Sugar isomerase domain-containing protein</fullName>
    </submittedName>
</protein>
<feature type="domain" description="SIS" evidence="1">
    <location>
        <begin position="53"/>
        <end position="234"/>
    </location>
</feature>
<dbReference type="NCBIfam" id="NF002805">
    <property type="entry name" value="PRK02947.1"/>
    <property type="match status" value="1"/>
</dbReference>
<organism evidence="2 3">
    <name type="scientific">Geodermatophilus maliterrae</name>
    <dbReference type="NCBI Taxonomy" id="3162531"/>
    <lineage>
        <taxon>Bacteria</taxon>
        <taxon>Bacillati</taxon>
        <taxon>Actinomycetota</taxon>
        <taxon>Actinomycetes</taxon>
        <taxon>Geodermatophilales</taxon>
        <taxon>Geodermatophilaceae</taxon>
        <taxon>Geodermatophilus</taxon>
    </lineage>
</organism>
<dbReference type="SUPFAM" id="SSF53697">
    <property type="entry name" value="SIS domain"/>
    <property type="match status" value="1"/>
</dbReference>
<dbReference type="PANTHER" id="PTHR30390">
    <property type="entry name" value="SEDOHEPTULOSE 7-PHOSPHATE ISOMERASE / DNAA INITIATOR-ASSOCIATING FACTOR FOR REPLICATION INITIATION"/>
    <property type="match status" value="1"/>
</dbReference>
<proteinExistence type="predicted"/>
<keyword evidence="3" id="KW-1185">Reference proteome</keyword>
<evidence type="ECO:0000313" key="2">
    <source>
        <dbReference type="EMBL" id="MEX5717803.1"/>
    </source>
</evidence>
<dbReference type="InterPro" id="IPR046348">
    <property type="entry name" value="SIS_dom_sf"/>
</dbReference>
<dbReference type="Proteomes" id="UP001560045">
    <property type="component" value="Unassembled WGS sequence"/>
</dbReference>
<dbReference type="CDD" id="cd05013">
    <property type="entry name" value="SIS_RpiR"/>
    <property type="match status" value="1"/>
</dbReference>
<dbReference type="RefSeq" id="WP_369204021.1">
    <property type="nucleotide sequence ID" value="NZ_JBFNXQ010000010.1"/>
</dbReference>
<keyword evidence="2" id="KW-0413">Isomerase</keyword>
<comment type="caution">
    <text evidence="2">The sequence shown here is derived from an EMBL/GenBank/DDBJ whole genome shotgun (WGS) entry which is preliminary data.</text>
</comment>
<name>A0ABV3XB73_9ACTN</name>
<accession>A0ABV3XB73</accession>
<dbReference type="GO" id="GO:0016853">
    <property type="term" value="F:isomerase activity"/>
    <property type="evidence" value="ECO:0007669"/>
    <property type="project" value="UniProtKB-KW"/>
</dbReference>
<dbReference type="InterPro" id="IPR001347">
    <property type="entry name" value="SIS_dom"/>
</dbReference>
<evidence type="ECO:0000259" key="1">
    <source>
        <dbReference type="PROSITE" id="PS51464"/>
    </source>
</evidence>
<dbReference type="PROSITE" id="PS51464">
    <property type="entry name" value="SIS"/>
    <property type="match status" value="1"/>
</dbReference>
<dbReference type="Gene3D" id="3.40.50.10490">
    <property type="entry name" value="Glucose-6-phosphate isomerase like protein, domain 1"/>
    <property type="match status" value="1"/>
</dbReference>
<evidence type="ECO:0000313" key="3">
    <source>
        <dbReference type="Proteomes" id="UP001560045"/>
    </source>
</evidence>